<dbReference type="PANTHER" id="PTHR43392:SF2">
    <property type="entry name" value="AAA-TYPE ATPASE FAMILY PROTEIN _ ANKYRIN REPEAT FAMILY PROTEIN"/>
    <property type="match status" value="1"/>
</dbReference>
<dbReference type="InterPro" id="IPR003959">
    <property type="entry name" value="ATPase_AAA_core"/>
</dbReference>
<dbReference type="PANTHER" id="PTHR43392">
    <property type="entry name" value="AAA-TYPE ATPASE FAMILY PROTEIN / ANKYRIN REPEAT FAMILY PROTEIN"/>
    <property type="match status" value="1"/>
</dbReference>
<keyword evidence="2" id="KW-0547">Nucleotide-binding</keyword>
<dbReference type="Pfam" id="PF00004">
    <property type="entry name" value="AAA"/>
    <property type="match status" value="1"/>
</dbReference>
<dbReference type="AlphaFoldDB" id="A0A6C0CM60"/>
<dbReference type="GO" id="GO:0016887">
    <property type="term" value="F:ATP hydrolysis activity"/>
    <property type="evidence" value="ECO:0007669"/>
    <property type="project" value="InterPro"/>
</dbReference>
<dbReference type="Gene3D" id="3.40.50.300">
    <property type="entry name" value="P-loop containing nucleotide triphosphate hydrolases"/>
    <property type="match status" value="1"/>
</dbReference>
<organism evidence="6">
    <name type="scientific">viral metagenome</name>
    <dbReference type="NCBI Taxonomy" id="1070528"/>
    <lineage>
        <taxon>unclassified sequences</taxon>
        <taxon>metagenomes</taxon>
        <taxon>organismal metagenomes</taxon>
    </lineage>
</organism>
<evidence type="ECO:0000259" key="5">
    <source>
        <dbReference type="Pfam" id="PF00004"/>
    </source>
</evidence>
<reference evidence="6" key="1">
    <citation type="journal article" date="2020" name="Nature">
        <title>Giant virus diversity and host interactions through global metagenomics.</title>
        <authorList>
            <person name="Schulz F."/>
            <person name="Roux S."/>
            <person name="Paez-Espino D."/>
            <person name="Jungbluth S."/>
            <person name="Walsh D.A."/>
            <person name="Denef V.J."/>
            <person name="McMahon K.D."/>
            <person name="Konstantinidis K.T."/>
            <person name="Eloe-Fadrosh E.A."/>
            <person name="Kyrpides N.C."/>
            <person name="Woyke T."/>
        </authorList>
    </citation>
    <scope>NUCLEOTIDE SEQUENCE</scope>
    <source>
        <strain evidence="6">GVMAG-M-3300021343-4</strain>
    </source>
</reference>
<proteinExistence type="inferred from homology"/>
<evidence type="ECO:0000256" key="4">
    <source>
        <dbReference type="SAM" id="MobiDB-lite"/>
    </source>
</evidence>
<name>A0A6C0CM60_9ZZZZ</name>
<dbReference type="InterPro" id="IPR027417">
    <property type="entry name" value="P-loop_NTPase"/>
</dbReference>
<feature type="region of interest" description="Disordered" evidence="4">
    <location>
        <begin position="1"/>
        <end position="22"/>
    </location>
</feature>
<keyword evidence="3" id="KW-0067">ATP-binding</keyword>
<feature type="domain" description="ATPase AAA-type core" evidence="5">
    <location>
        <begin position="386"/>
        <end position="493"/>
    </location>
</feature>
<accession>A0A6C0CM60</accession>
<sequence length="629" mass="71924">MSNPNTPEDPQKNTDDASDLNSKSQTISLYTTKILNPKTGNLIEINKPTYKKLISDDYVLNISAYYKDAKDRCYYKMVKRNSKEYNELVSKFQYVVSQNIITNIPIYSSIKNDIFLIDRYVNAYNNIPKHHIWFKYPVSSLKPDQLMELHQYLKSIKVDYEDIFGLELIVHWDNGNESIEEEPTLDIGKFLLGMLANPDFLKGDKPGGSIGPLGGLLGAQIKPKSAITLTEKPKTTLLNINDLEKKPHLSVVDLPEKIKHPDNFQITPKYILSQLDNDTFIKNVKVSIMKILKNKLEKYKFLSTKVDETTADAIKLIIKKIQDTLLKLTMKSIKQNFKEAILDSENGIMSLKGESREHIRNDLCSQLYSLSNGSEMYMDNFLNMAILGDSGTGKTKIASMISFVYSKLGILVNEKIKYVTRKDLVGKFVGHTAIQTYNELVDTLEGVLFIDEAYQLVKPKGASGSDFGGESMSEIVNFLDKFIGLSMVIVAGYENEMNATFFSANDGTDRRFPTKYVLKPYDAKELTLLFESFFNIKFKTTLMKLNENDVNTVYTIINNKMNKDKKYFKNHAGDIMNVVSLFSRMILTSKSLKWSKPEDRKQMILAIFEEFFKNKDEKREDKPPAHMYT</sequence>
<evidence type="ECO:0000256" key="2">
    <source>
        <dbReference type="ARBA" id="ARBA00022741"/>
    </source>
</evidence>
<dbReference type="EMBL" id="MN739438">
    <property type="protein sequence ID" value="QHT04769.1"/>
    <property type="molecule type" value="Genomic_DNA"/>
</dbReference>
<protein>
    <recommendedName>
        <fullName evidence="5">ATPase AAA-type core domain-containing protein</fullName>
    </recommendedName>
</protein>
<comment type="similarity">
    <text evidence="1">Belongs to the CbxX/CfxQ family.</text>
</comment>
<dbReference type="GO" id="GO:0005524">
    <property type="term" value="F:ATP binding"/>
    <property type="evidence" value="ECO:0007669"/>
    <property type="project" value="UniProtKB-KW"/>
</dbReference>
<dbReference type="SUPFAM" id="SSF52540">
    <property type="entry name" value="P-loop containing nucleoside triphosphate hydrolases"/>
    <property type="match status" value="1"/>
</dbReference>
<evidence type="ECO:0000313" key="6">
    <source>
        <dbReference type="EMBL" id="QHT04769.1"/>
    </source>
</evidence>
<dbReference type="InterPro" id="IPR050773">
    <property type="entry name" value="CbxX/CfxQ_RuBisCO_ESX"/>
</dbReference>
<dbReference type="PRINTS" id="PR00819">
    <property type="entry name" value="CBXCFQXSUPER"/>
</dbReference>
<dbReference type="InterPro" id="IPR000641">
    <property type="entry name" value="CbxX/CfxQ"/>
</dbReference>
<evidence type="ECO:0000256" key="3">
    <source>
        <dbReference type="ARBA" id="ARBA00022840"/>
    </source>
</evidence>
<evidence type="ECO:0000256" key="1">
    <source>
        <dbReference type="ARBA" id="ARBA00010378"/>
    </source>
</evidence>